<gene>
    <name evidence="4" type="ORF">RQM65_09585</name>
</gene>
<dbReference type="PROSITE" id="PS00922">
    <property type="entry name" value="TRANSGLYCOSYLASE"/>
    <property type="match status" value="1"/>
</dbReference>
<dbReference type="SMART" id="SM00257">
    <property type="entry name" value="LysM"/>
    <property type="match status" value="2"/>
</dbReference>
<keyword evidence="2" id="KW-0732">Signal</keyword>
<dbReference type="PROSITE" id="PS51782">
    <property type="entry name" value="LYSM"/>
    <property type="match status" value="2"/>
</dbReference>
<name>A0ABU3L593_9FLAO</name>
<feature type="domain" description="LysM" evidence="3">
    <location>
        <begin position="499"/>
        <end position="543"/>
    </location>
</feature>
<dbReference type="Proteomes" id="UP001250656">
    <property type="component" value="Unassembled WGS sequence"/>
</dbReference>
<feature type="domain" description="LysM" evidence="3">
    <location>
        <begin position="436"/>
        <end position="479"/>
    </location>
</feature>
<comment type="similarity">
    <text evidence="1">Belongs to the transglycosylase Slt family.</text>
</comment>
<dbReference type="InterPro" id="IPR008258">
    <property type="entry name" value="Transglycosylase_SLT_dom_1"/>
</dbReference>
<dbReference type="Gene3D" id="1.10.530.10">
    <property type="match status" value="1"/>
</dbReference>
<protein>
    <submittedName>
        <fullName evidence="4">LysM peptidoglycan-binding domain-containing protein</fullName>
    </submittedName>
</protein>
<dbReference type="SUPFAM" id="SSF54106">
    <property type="entry name" value="LysM domain"/>
    <property type="match status" value="2"/>
</dbReference>
<organism evidence="4 5">
    <name type="scientific">Pricia mediterranea</name>
    <dbReference type="NCBI Taxonomy" id="3076079"/>
    <lineage>
        <taxon>Bacteria</taxon>
        <taxon>Pseudomonadati</taxon>
        <taxon>Bacteroidota</taxon>
        <taxon>Flavobacteriia</taxon>
        <taxon>Flavobacteriales</taxon>
        <taxon>Flavobacteriaceae</taxon>
        <taxon>Pricia</taxon>
    </lineage>
</organism>
<dbReference type="PANTHER" id="PTHR33734">
    <property type="entry name" value="LYSM DOMAIN-CONTAINING GPI-ANCHORED PROTEIN 2"/>
    <property type="match status" value="1"/>
</dbReference>
<evidence type="ECO:0000259" key="3">
    <source>
        <dbReference type="PROSITE" id="PS51782"/>
    </source>
</evidence>
<dbReference type="CDD" id="cd00118">
    <property type="entry name" value="LysM"/>
    <property type="match status" value="2"/>
</dbReference>
<dbReference type="Pfam" id="PF01476">
    <property type="entry name" value="LysM"/>
    <property type="match status" value="2"/>
</dbReference>
<dbReference type="RefSeq" id="WP_314014513.1">
    <property type="nucleotide sequence ID" value="NZ_JAVTTP010000001.1"/>
</dbReference>
<keyword evidence="5" id="KW-1185">Reference proteome</keyword>
<evidence type="ECO:0000313" key="5">
    <source>
        <dbReference type="Proteomes" id="UP001250656"/>
    </source>
</evidence>
<evidence type="ECO:0000256" key="2">
    <source>
        <dbReference type="SAM" id="SignalP"/>
    </source>
</evidence>
<reference evidence="4 5" key="1">
    <citation type="submission" date="2023-09" db="EMBL/GenBank/DDBJ databases">
        <title>Novel taxa isolated from Blanes Bay.</title>
        <authorList>
            <person name="Rey-Velasco X."/>
            <person name="Lucena T."/>
        </authorList>
    </citation>
    <scope>NUCLEOTIDE SEQUENCE [LARGE SCALE GENOMIC DNA]</scope>
    <source>
        <strain evidence="4 5">S334</strain>
    </source>
</reference>
<dbReference type="InterPro" id="IPR023346">
    <property type="entry name" value="Lysozyme-like_dom_sf"/>
</dbReference>
<feature type="chain" id="PRO_5047533780" evidence="2">
    <location>
        <begin position="24"/>
        <end position="548"/>
    </location>
</feature>
<dbReference type="CDD" id="cd16894">
    <property type="entry name" value="MltD-like"/>
    <property type="match status" value="1"/>
</dbReference>
<dbReference type="Pfam" id="PF01464">
    <property type="entry name" value="SLT"/>
    <property type="match status" value="1"/>
</dbReference>
<sequence>MTPKNSTFFSLVWSLVCAVPAIAQQVDYPAISKADTLATSKESHTYDSRVVIDTMAMDMHGVEQMEKMASDTIRNDSALKLVRDGAIRKYALQDLPVAAKYDSLWMEVLYENASLSDEMFREVSQLDYEKTYPTSLSTDTLKARLKRLNQKTPFNIAYNPSLENVIKSFLFRKRELMERMLTVSQFYFPLFEQELDNHDIPLEMKYLAIVESALNPRARSRVGATGLWQFMYGTGKQYKLDVSSYVDERSDPIKSTQAASKFLSKLYDIYGDWDLVLAAYNSGPGNVNKAIRRSGGSTNYWHIRRFLPRETAGYVPAFLATMYLFEYADEHDLKGETVERAYFETDTVRVKNLITFQQISELVGVGEKELSVLNPSYKLNVIPFVEGEHHTLRLPRYAIGRFVANEAAIYAHVKKELESKESPLPELVEEAERNKIRYKVRQGDYLGKIAEQYGVGVSELRRWNGLRGSNLRVGQRLTIFPERMPRASAGNAGIPVGAKVHTVQRGDSLWTISKKYPGISVENLRQWNGISGRNLKPGTKLKLCACPS</sequence>
<dbReference type="InterPro" id="IPR036779">
    <property type="entry name" value="LysM_dom_sf"/>
</dbReference>
<dbReference type="PANTHER" id="PTHR33734:SF22">
    <property type="entry name" value="MEMBRANE-BOUND LYTIC MUREIN TRANSGLYCOSYLASE D"/>
    <property type="match status" value="1"/>
</dbReference>
<dbReference type="SUPFAM" id="SSF53955">
    <property type="entry name" value="Lysozyme-like"/>
    <property type="match status" value="1"/>
</dbReference>
<dbReference type="Gene3D" id="3.10.350.10">
    <property type="entry name" value="LysM domain"/>
    <property type="match status" value="2"/>
</dbReference>
<dbReference type="InterPro" id="IPR018392">
    <property type="entry name" value="LysM"/>
</dbReference>
<feature type="signal peptide" evidence="2">
    <location>
        <begin position="1"/>
        <end position="23"/>
    </location>
</feature>
<proteinExistence type="inferred from homology"/>
<dbReference type="EMBL" id="JAVTTP010000001">
    <property type="protein sequence ID" value="MDT7828911.1"/>
    <property type="molecule type" value="Genomic_DNA"/>
</dbReference>
<accession>A0ABU3L593</accession>
<dbReference type="InterPro" id="IPR000189">
    <property type="entry name" value="Transglyc_AS"/>
</dbReference>
<comment type="caution">
    <text evidence="4">The sequence shown here is derived from an EMBL/GenBank/DDBJ whole genome shotgun (WGS) entry which is preliminary data.</text>
</comment>
<evidence type="ECO:0000313" key="4">
    <source>
        <dbReference type="EMBL" id="MDT7828911.1"/>
    </source>
</evidence>
<evidence type="ECO:0000256" key="1">
    <source>
        <dbReference type="ARBA" id="ARBA00007734"/>
    </source>
</evidence>